<dbReference type="AlphaFoldDB" id="A0A0B2B235"/>
<protein>
    <submittedName>
        <fullName evidence="2">RibD domain-containing protein</fullName>
    </submittedName>
</protein>
<dbReference type="Gene3D" id="3.40.430.10">
    <property type="entry name" value="Dihydrofolate Reductase, subunit A"/>
    <property type="match status" value="1"/>
</dbReference>
<dbReference type="PANTHER" id="PTHR38011">
    <property type="entry name" value="DIHYDROFOLATE REDUCTASE FAMILY PROTEIN (AFU_ORTHOLOGUE AFUA_8G06820)"/>
    <property type="match status" value="1"/>
</dbReference>
<dbReference type="InterPro" id="IPR050765">
    <property type="entry name" value="Riboflavin_Biosynth_HTPR"/>
</dbReference>
<organism evidence="2 3">
    <name type="scientific">Mumia flava</name>
    <dbReference type="NCBI Taxonomy" id="1348852"/>
    <lineage>
        <taxon>Bacteria</taxon>
        <taxon>Bacillati</taxon>
        <taxon>Actinomycetota</taxon>
        <taxon>Actinomycetes</taxon>
        <taxon>Propionibacteriales</taxon>
        <taxon>Nocardioidaceae</taxon>
        <taxon>Mumia</taxon>
    </lineage>
</organism>
<sequence>MSSTRIHNFSISLDGFATGEPQSLEAPFGHAGERLHAWMFATPFCGGDGPAGIDDAFARRHDEGFGAEIMGANKFGPPGWQDDPDWTGWWGEDPPFHTPTFVLTHRPRPPVEMKGGTTFHFLTADPVEALEAARDAASGGDVRIGGGATVVRDFLHAGLVDEMHLVLVPIVLGRGVRLWDGIEALEDTYEIETVSSPSGVTHLSFTRKAVT</sequence>
<dbReference type="GO" id="GO:0008703">
    <property type="term" value="F:5-amino-6-(5-phosphoribosylamino)uracil reductase activity"/>
    <property type="evidence" value="ECO:0007669"/>
    <property type="project" value="InterPro"/>
</dbReference>
<dbReference type="InterPro" id="IPR024072">
    <property type="entry name" value="DHFR-like_dom_sf"/>
</dbReference>
<dbReference type="GO" id="GO:0009231">
    <property type="term" value="P:riboflavin biosynthetic process"/>
    <property type="evidence" value="ECO:0007669"/>
    <property type="project" value="InterPro"/>
</dbReference>
<accession>A0A0B2B235</accession>
<comment type="caution">
    <text evidence="2">The sequence shown here is derived from an EMBL/GenBank/DDBJ whole genome shotgun (WGS) entry which is preliminary data.</text>
</comment>
<dbReference type="Proteomes" id="UP000230842">
    <property type="component" value="Unassembled WGS sequence"/>
</dbReference>
<dbReference type="OrthoDB" id="2313602at2"/>
<proteinExistence type="predicted"/>
<dbReference type="EMBL" id="PGEZ01000001">
    <property type="protein sequence ID" value="PJJ57739.1"/>
    <property type="molecule type" value="Genomic_DNA"/>
</dbReference>
<reference evidence="2 3" key="1">
    <citation type="submission" date="2017-11" db="EMBL/GenBank/DDBJ databases">
        <title>Genomic Encyclopedia of Archaeal and Bacterial Type Strains, Phase II (KMG-II): From Individual Species to Whole Genera.</title>
        <authorList>
            <person name="Goeker M."/>
        </authorList>
    </citation>
    <scope>NUCLEOTIDE SEQUENCE [LARGE SCALE GENOMIC DNA]</scope>
    <source>
        <strain evidence="2 3">DSM 27763</strain>
    </source>
</reference>
<dbReference type="Pfam" id="PF01872">
    <property type="entry name" value="RibD_C"/>
    <property type="match status" value="1"/>
</dbReference>
<dbReference type="RefSeq" id="WP_039363442.1">
    <property type="nucleotide sequence ID" value="NZ_PGEZ01000001.1"/>
</dbReference>
<dbReference type="SUPFAM" id="SSF53597">
    <property type="entry name" value="Dihydrofolate reductase-like"/>
    <property type="match status" value="1"/>
</dbReference>
<gene>
    <name evidence="2" type="ORF">CLV56_1977</name>
</gene>
<name>A0A0B2B235_9ACTN</name>
<evidence type="ECO:0000313" key="3">
    <source>
        <dbReference type="Proteomes" id="UP000230842"/>
    </source>
</evidence>
<evidence type="ECO:0000313" key="2">
    <source>
        <dbReference type="EMBL" id="PJJ57739.1"/>
    </source>
</evidence>
<evidence type="ECO:0000259" key="1">
    <source>
        <dbReference type="Pfam" id="PF01872"/>
    </source>
</evidence>
<feature type="domain" description="Bacterial bifunctional deaminase-reductase C-terminal" evidence="1">
    <location>
        <begin position="6"/>
        <end position="186"/>
    </location>
</feature>
<dbReference type="InterPro" id="IPR002734">
    <property type="entry name" value="RibDG_C"/>
</dbReference>
<keyword evidence="3" id="KW-1185">Reference proteome</keyword>
<dbReference type="PANTHER" id="PTHR38011:SF12">
    <property type="entry name" value="BIFUNCTIONAL DEAMINASE-REDUCTASE DOMAIN PROTEIN"/>
    <property type="match status" value="1"/>
</dbReference>